<evidence type="ECO:0000313" key="2">
    <source>
        <dbReference type="EMBL" id="GFT82762.1"/>
    </source>
</evidence>
<organism evidence="2 3">
    <name type="scientific">Nephila pilipes</name>
    <name type="common">Giant wood spider</name>
    <name type="synonym">Nephila maculata</name>
    <dbReference type="NCBI Taxonomy" id="299642"/>
    <lineage>
        <taxon>Eukaryota</taxon>
        <taxon>Metazoa</taxon>
        <taxon>Ecdysozoa</taxon>
        <taxon>Arthropoda</taxon>
        <taxon>Chelicerata</taxon>
        <taxon>Arachnida</taxon>
        <taxon>Araneae</taxon>
        <taxon>Araneomorphae</taxon>
        <taxon>Entelegynae</taxon>
        <taxon>Araneoidea</taxon>
        <taxon>Nephilidae</taxon>
        <taxon>Nephila</taxon>
    </lineage>
</organism>
<gene>
    <name evidence="2" type="ORF">NPIL_484851</name>
</gene>
<dbReference type="AlphaFoldDB" id="A0A8X6PPZ8"/>
<reference evidence="2" key="1">
    <citation type="submission" date="2020-08" db="EMBL/GenBank/DDBJ databases">
        <title>Multicomponent nature underlies the extraordinary mechanical properties of spider dragline silk.</title>
        <authorList>
            <person name="Kono N."/>
            <person name="Nakamura H."/>
            <person name="Mori M."/>
            <person name="Yoshida Y."/>
            <person name="Ohtoshi R."/>
            <person name="Malay A.D."/>
            <person name="Moran D.A.P."/>
            <person name="Tomita M."/>
            <person name="Numata K."/>
            <person name="Arakawa K."/>
        </authorList>
    </citation>
    <scope>NUCLEOTIDE SEQUENCE</scope>
</reference>
<proteinExistence type="predicted"/>
<comment type="caution">
    <text evidence="2">The sequence shown here is derived from an EMBL/GenBank/DDBJ whole genome shotgun (WGS) entry which is preliminary data.</text>
</comment>
<sequence>MESSRALLGKGEDLMEGLAGKGAKGDKLRSNLDLVANGDLGEASVAETSSEMEISNETLNQDLPLEDNIKKCQNVQYYIEACTETIQKITEVDSIIKKAQLLPFLYGPQNHELHREEMMRWNEELKKIEVIRPNTTYAQALQPKTDQQRAALDGKPAEATSEPRGENIPKNNNRQQQQPETADDFTIFDAIKELLSTIPRINGSM</sequence>
<keyword evidence="3" id="KW-1185">Reference proteome</keyword>
<feature type="region of interest" description="Disordered" evidence="1">
    <location>
        <begin position="142"/>
        <end position="183"/>
    </location>
</feature>
<feature type="compositionally biased region" description="Polar residues" evidence="1">
    <location>
        <begin position="169"/>
        <end position="180"/>
    </location>
</feature>
<dbReference type="EMBL" id="BMAW01072403">
    <property type="protein sequence ID" value="GFT82762.1"/>
    <property type="molecule type" value="Genomic_DNA"/>
</dbReference>
<evidence type="ECO:0000313" key="3">
    <source>
        <dbReference type="Proteomes" id="UP000887013"/>
    </source>
</evidence>
<accession>A0A8X6PPZ8</accession>
<evidence type="ECO:0000256" key="1">
    <source>
        <dbReference type="SAM" id="MobiDB-lite"/>
    </source>
</evidence>
<dbReference type="Proteomes" id="UP000887013">
    <property type="component" value="Unassembled WGS sequence"/>
</dbReference>
<name>A0A8X6PPZ8_NEPPI</name>
<protein>
    <submittedName>
        <fullName evidence="2">Uncharacterized protein</fullName>
    </submittedName>
</protein>